<dbReference type="InterPro" id="IPR052157">
    <property type="entry name" value="BCAA_transport_permease"/>
</dbReference>
<reference evidence="10 11" key="1">
    <citation type="submission" date="2018-01" db="EMBL/GenBank/DDBJ databases">
        <title>Saezia sanguinis gen. nov., sp. nov., in the order Burkholderiales isolated from human blood.</title>
        <authorList>
            <person name="Medina-Pascual M.J."/>
            <person name="Valdezate S."/>
            <person name="Monzon S."/>
            <person name="Cuesta I."/>
            <person name="Carrasco G."/>
            <person name="Villalon P."/>
            <person name="Saez-Nieto J.A."/>
        </authorList>
    </citation>
    <scope>NUCLEOTIDE SEQUENCE [LARGE SCALE GENOMIC DNA]</scope>
    <source>
        <strain evidence="10 11">CNM695-12</strain>
    </source>
</reference>
<evidence type="ECO:0000313" key="10">
    <source>
        <dbReference type="EMBL" id="RUS66929.1"/>
    </source>
</evidence>
<evidence type="ECO:0000256" key="8">
    <source>
        <dbReference type="ARBA" id="ARBA00037998"/>
    </source>
</evidence>
<feature type="transmembrane region" description="Helical" evidence="9">
    <location>
        <begin position="321"/>
        <end position="340"/>
    </location>
</feature>
<evidence type="ECO:0000313" key="11">
    <source>
        <dbReference type="Proteomes" id="UP000286947"/>
    </source>
</evidence>
<name>A0A433SDU2_9BURK</name>
<dbReference type="PANTHER" id="PTHR11795">
    <property type="entry name" value="BRANCHED-CHAIN AMINO ACID TRANSPORT SYSTEM PERMEASE PROTEIN LIVH"/>
    <property type="match status" value="1"/>
</dbReference>
<evidence type="ECO:0000256" key="7">
    <source>
        <dbReference type="ARBA" id="ARBA00023136"/>
    </source>
</evidence>
<feature type="transmembrane region" description="Helical" evidence="9">
    <location>
        <begin position="154"/>
        <end position="176"/>
    </location>
</feature>
<comment type="caution">
    <text evidence="10">The sequence shown here is derived from an EMBL/GenBank/DDBJ whole genome shotgun (WGS) entry which is preliminary data.</text>
</comment>
<feature type="transmembrane region" description="Helical" evidence="9">
    <location>
        <begin position="20"/>
        <end position="39"/>
    </location>
</feature>
<dbReference type="Proteomes" id="UP000286947">
    <property type="component" value="Unassembled WGS sequence"/>
</dbReference>
<feature type="transmembrane region" description="Helical" evidence="9">
    <location>
        <begin position="287"/>
        <end position="309"/>
    </location>
</feature>
<sequence>MIDPFIAGVLSIDGLTTGVIYALLGLAVVLVFSVTRVLFVPQGEFVSYGALTMAALQSQMFPATVWLLLVLGGVCFMVEAARMLSARTRFPAKQWAYMLVRDIALPVAIFLLVRTYALRETGLLVQSLLTLLIVIPLGPMVYRLAFEPVAQASTLTLLIISISVHFALMGLGLVMFGPEGVQTAPFIDGGMLLGTIFVKWQTVVVIMTALALVLVLYVYFEHSFMGKALKAMSVNRMGARLVGINTARAGRMTFVIAAALGAVSGMLIAPLTTVYYDSGFIMSLKGFVGAVFGGLASYPLTALGSIFVGVLESWASFLASAYKEVIVFTLIIPLLLWLSISKGQHDEEEEES</sequence>
<dbReference type="Pfam" id="PF02653">
    <property type="entry name" value="BPD_transp_2"/>
    <property type="match status" value="1"/>
</dbReference>
<organism evidence="10 11">
    <name type="scientific">Saezia sanguinis</name>
    <dbReference type="NCBI Taxonomy" id="1965230"/>
    <lineage>
        <taxon>Bacteria</taxon>
        <taxon>Pseudomonadati</taxon>
        <taxon>Pseudomonadota</taxon>
        <taxon>Betaproteobacteria</taxon>
        <taxon>Burkholderiales</taxon>
        <taxon>Saeziaceae</taxon>
        <taxon>Saezia</taxon>
    </lineage>
</organism>
<evidence type="ECO:0000256" key="3">
    <source>
        <dbReference type="ARBA" id="ARBA00022475"/>
    </source>
</evidence>
<feature type="transmembrane region" description="Helical" evidence="9">
    <location>
        <begin position="196"/>
        <end position="220"/>
    </location>
</feature>
<dbReference type="AlphaFoldDB" id="A0A433SDU2"/>
<keyword evidence="2" id="KW-0813">Transport</keyword>
<evidence type="ECO:0000256" key="1">
    <source>
        <dbReference type="ARBA" id="ARBA00004651"/>
    </source>
</evidence>
<proteinExistence type="inferred from homology"/>
<feature type="transmembrane region" description="Helical" evidence="9">
    <location>
        <begin position="123"/>
        <end position="142"/>
    </location>
</feature>
<keyword evidence="4 9" id="KW-0812">Transmembrane</keyword>
<dbReference type="GO" id="GO:0005886">
    <property type="term" value="C:plasma membrane"/>
    <property type="evidence" value="ECO:0007669"/>
    <property type="project" value="UniProtKB-SubCell"/>
</dbReference>
<evidence type="ECO:0000256" key="5">
    <source>
        <dbReference type="ARBA" id="ARBA00022970"/>
    </source>
</evidence>
<feature type="transmembrane region" description="Helical" evidence="9">
    <location>
        <begin position="254"/>
        <end position="275"/>
    </location>
</feature>
<dbReference type="GO" id="GO:0022857">
    <property type="term" value="F:transmembrane transporter activity"/>
    <property type="evidence" value="ECO:0007669"/>
    <property type="project" value="InterPro"/>
</dbReference>
<dbReference type="InterPro" id="IPR001851">
    <property type="entry name" value="ABC_transp_permease"/>
</dbReference>
<feature type="transmembrane region" description="Helical" evidence="9">
    <location>
        <begin position="59"/>
        <end position="78"/>
    </location>
</feature>
<dbReference type="EMBL" id="PQSP01000002">
    <property type="protein sequence ID" value="RUS66929.1"/>
    <property type="molecule type" value="Genomic_DNA"/>
</dbReference>
<keyword evidence="11" id="KW-1185">Reference proteome</keyword>
<dbReference type="GO" id="GO:0006865">
    <property type="term" value="P:amino acid transport"/>
    <property type="evidence" value="ECO:0007669"/>
    <property type="project" value="UniProtKB-KW"/>
</dbReference>
<evidence type="ECO:0000256" key="6">
    <source>
        <dbReference type="ARBA" id="ARBA00022989"/>
    </source>
</evidence>
<dbReference type="CDD" id="cd06582">
    <property type="entry name" value="TM_PBP1_LivH_like"/>
    <property type="match status" value="1"/>
</dbReference>
<gene>
    <name evidence="10" type="primary">livH_2</name>
    <name evidence="10" type="ORF">CUZ56_00866</name>
</gene>
<keyword evidence="7 9" id="KW-0472">Membrane</keyword>
<evidence type="ECO:0000256" key="2">
    <source>
        <dbReference type="ARBA" id="ARBA00022448"/>
    </source>
</evidence>
<keyword evidence="6 9" id="KW-1133">Transmembrane helix</keyword>
<keyword evidence="5" id="KW-0029">Amino-acid transport</keyword>
<comment type="subcellular location">
    <subcellularLocation>
        <location evidence="1">Cell membrane</location>
        <topology evidence="1">Multi-pass membrane protein</topology>
    </subcellularLocation>
</comment>
<keyword evidence="3" id="KW-1003">Cell membrane</keyword>
<evidence type="ECO:0000256" key="4">
    <source>
        <dbReference type="ARBA" id="ARBA00022692"/>
    </source>
</evidence>
<comment type="similarity">
    <text evidence="8">Belongs to the binding-protein-dependent transport system permease family. LivHM subfamily.</text>
</comment>
<evidence type="ECO:0000256" key="9">
    <source>
        <dbReference type="SAM" id="Phobius"/>
    </source>
</evidence>
<dbReference type="PANTHER" id="PTHR11795:SF450">
    <property type="entry name" value="ABC TRANSPORTER PERMEASE PROTEIN"/>
    <property type="match status" value="1"/>
</dbReference>
<accession>A0A433SDU2</accession>
<protein>
    <submittedName>
        <fullName evidence="10">High-affinity branched-chain amino acid transport system permease protein LivH</fullName>
    </submittedName>
</protein>
<feature type="transmembrane region" description="Helical" evidence="9">
    <location>
        <begin position="99"/>
        <end position="117"/>
    </location>
</feature>